<feature type="region of interest" description="Disordered" evidence="1">
    <location>
        <begin position="31"/>
        <end position="59"/>
    </location>
</feature>
<proteinExistence type="predicted"/>
<dbReference type="InterPro" id="IPR016024">
    <property type="entry name" value="ARM-type_fold"/>
</dbReference>
<sequence>MRCPPSFLSLLLLTLPASVLAQVDSRTASLSKQLGQGQEPRVRTQAAQGLGSSDDPEAVKPLCSGLKDPSEQVRAAAAQALGKLKEVAGLECLKARKGETDTAAQAAIKTSIQTLQELKSQAPRVYVQLGGVKDKTGELKPEVVKFAEARMRRKLTQMGVLLAPAKESKSAAQGVLRKHGIHGFRVQAEIHSTEAGGLMVRMVCIGYPDQALLGDVEVQASGAKPEELLKVLAPRIIEEAADTFEWDT</sequence>
<dbReference type="SUPFAM" id="SSF48371">
    <property type="entry name" value="ARM repeat"/>
    <property type="match status" value="1"/>
</dbReference>
<reference evidence="3 4" key="1">
    <citation type="submission" date="2022-11" db="EMBL/GenBank/DDBJ databases">
        <title>Minimal conservation of predation-associated metabolite biosynthetic gene clusters underscores biosynthetic potential of Myxococcota including descriptions for ten novel species: Archangium lansinium sp. nov., Myxococcus landrumus sp. nov., Nannocystis bai.</title>
        <authorList>
            <person name="Ahearne A."/>
            <person name="Stevens C."/>
            <person name="Phillips K."/>
        </authorList>
    </citation>
    <scope>NUCLEOTIDE SEQUENCE [LARGE SCALE GENOMIC DNA]</scope>
    <source>
        <strain evidence="3 4">MIWBW</strain>
    </source>
</reference>
<evidence type="ECO:0000256" key="2">
    <source>
        <dbReference type="SAM" id="SignalP"/>
    </source>
</evidence>
<dbReference type="SMART" id="SM00567">
    <property type="entry name" value="EZ_HEAT"/>
    <property type="match status" value="2"/>
</dbReference>
<dbReference type="InterPro" id="IPR011989">
    <property type="entry name" value="ARM-like"/>
</dbReference>
<dbReference type="EMBL" id="JAPNKA010000001">
    <property type="protein sequence ID" value="MCY1081172.1"/>
    <property type="molecule type" value="Genomic_DNA"/>
</dbReference>
<dbReference type="Pfam" id="PF13646">
    <property type="entry name" value="HEAT_2"/>
    <property type="match status" value="1"/>
</dbReference>
<protein>
    <submittedName>
        <fullName evidence="3">HEAT repeat domain-containing protein</fullName>
    </submittedName>
</protein>
<evidence type="ECO:0000313" key="4">
    <source>
        <dbReference type="Proteomes" id="UP001207654"/>
    </source>
</evidence>
<dbReference type="InterPro" id="IPR021133">
    <property type="entry name" value="HEAT_type_2"/>
</dbReference>
<gene>
    <name evidence="3" type="ORF">OV287_42650</name>
</gene>
<evidence type="ECO:0000256" key="1">
    <source>
        <dbReference type="SAM" id="MobiDB-lite"/>
    </source>
</evidence>
<feature type="signal peptide" evidence="2">
    <location>
        <begin position="1"/>
        <end position="21"/>
    </location>
</feature>
<dbReference type="Proteomes" id="UP001207654">
    <property type="component" value="Unassembled WGS sequence"/>
</dbReference>
<keyword evidence="4" id="KW-1185">Reference proteome</keyword>
<evidence type="ECO:0000313" key="3">
    <source>
        <dbReference type="EMBL" id="MCY1081172.1"/>
    </source>
</evidence>
<dbReference type="RefSeq" id="WP_267539778.1">
    <property type="nucleotide sequence ID" value="NZ_JAPNKA010000001.1"/>
</dbReference>
<dbReference type="InterPro" id="IPR004155">
    <property type="entry name" value="PBS_lyase_HEAT"/>
</dbReference>
<organism evidence="3 4">
    <name type="scientific">Archangium lansingense</name>
    <dbReference type="NCBI Taxonomy" id="2995310"/>
    <lineage>
        <taxon>Bacteria</taxon>
        <taxon>Pseudomonadati</taxon>
        <taxon>Myxococcota</taxon>
        <taxon>Myxococcia</taxon>
        <taxon>Myxococcales</taxon>
        <taxon>Cystobacterineae</taxon>
        <taxon>Archangiaceae</taxon>
        <taxon>Archangium</taxon>
    </lineage>
</organism>
<comment type="caution">
    <text evidence="3">The sequence shown here is derived from an EMBL/GenBank/DDBJ whole genome shotgun (WGS) entry which is preliminary data.</text>
</comment>
<dbReference type="Gene3D" id="1.25.10.10">
    <property type="entry name" value="Leucine-rich Repeat Variant"/>
    <property type="match status" value="1"/>
</dbReference>
<dbReference type="PROSITE" id="PS50077">
    <property type="entry name" value="HEAT_REPEAT"/>
    <property type="match status" value="1"/>
</dbReference>
<feature type="chain" id="PRO_5047255256" evidence="2">
    <location>
        <begin position="22"/>
        <end position="248"/>
    </location>
</feature>
<keyword evidence="2" id="KW-0732">Signal</keyword>
<accession>A0ABT4AJZ0</accession>
<name>A0ABT4AJZ0_9BACT</name>